<dbReference type="Proteomes" id="UP001162891">
    <property type="component" value="Chromosome"/>
</dbReference>
<organism evidence="1 2">
    <name type="scientific">Anaeromyxobacter oryzae</name>
    <dbReference type="NCBI Taxonomy" id="2918170"/>
    <lineage>
        <taxon>Bacteria</taxon>
        <taxon>Pseudomonadati</taxon>
        <taxon>Myxococcota</taxon>
        <taxon>Myxococcia</taxon>
        <taxon>Myxococcales</taxon>
        <taxon>Cystobacterineae</taxon>
        <taxon>Anaeromyxobacteraceae</taxon>
        <taxon>Anaeromyxobacter</taxon>
    </lineage>
</organism>
<protein>
    <submittedName>
        <fullName evidence="1">Uncharacterized protein</fullName>
    </submittedName>
</protein>
<sequence>MTKIPFAPSLSKGPALALVVRQAHHEWQPR</sequence>
<dbReference type="EMBL" id="AP025591">
    <property type="protein sequence ID" value="BDG03498.1"/>
    <property type="molecule type" value="Genomic_DNA"/>
</dbReference>
<proteinExistence type="predicted"/>
<accession>A0ABM7WVM4</accession>
<keyword evidence="2" id="KW-1185">Reference proteome</keyword>
<gene>
    <name evidence="1" type="ORF">AMOR_24940</name>
</gene>
<name>A0ABM7WVM4_9BACT</name>
<evidence type="ECO:0000313" key="1">
    <source>
        <dbReference type="EMBL" id="BDG03498.1"/>
    </source>
</evidence>
<reference evidence="2" key="1">
    <citation type="journal article" date="2022" name="Int. J. Syst. Evol. Microbiol.">
        <title>Anaeromyxobacter oryzae sp. nov., Anaeromyxobacter diazotrophicus sp. nov. and Anaeromyxobacter paludicola sp. nov., isolated from paddy soils.</title>
        <authorList>
            <person name="Itoh H."/>
            <person name="Xu Z."/>
            <person name="Mise K."/>
            <person name="Masuda Y."/>
            <person name="Ushijima N."/>
            <person name="Hayakawa C."/>
            <person name="Shiratori Y."/>
            <person name="Senoo K."/>
        </authorList>
    </citation>
    <scope>NUCLEOTIDE SEQUENCE [LARGE SCALE GENOMIC DNA]</scope>
    <source>
        <strain evidence="2">Red232</strain>
    </source>
</reference>
<evidence type="ECO:0000313" key="2">
    <source>
        <dbReference type="Proteomes" id="UP001162891"/>
    </source>
</evidence>